<dbReference type="Proteomes" id="UP000091918">
    <property type="component" value="Unassembled WGS sequence"/>
</dbReference>
<gene>
    <name evidence="1" type="ORF">ACJ72_03376</name>
</gene>
<dbReference type="OrthoDB" id="427186at2759"/>
<sequence>MHAILHAVSNAPSCINILAKLEPSKRTKYLEDSKEVDRTYARTAQKEASVIPCGEDKVEQDDEFNEPINRGFLADKMVMW</sequence>
<evidence type="ECO:0000313" key="2">
    <source>
        <dbReference type="Proteomes" id="UP000091918"/>
    </source>
</evidence>
<keyword evidence="2" id="KW-1185">Reference proteome</keyword>
<accession>A0A1B7NZS0</accession>
<proteinExistence type="predicted"/>
<reference evidence="1 2" key="1">
    <citation type="submission" date="2015-07" db="EMBL/GenBank/DDBJ databases">
        <title>Emmonsia species relationships and genome sequence.</title>
        <authorList>
            <person name="Cuomo C.A."/>
            <person name="Schwartz I.S."/>
            <person name="Kenyon C."/>
            <person name="de Hoog G.S."/>
            <person name="Govender N.P."/>
            <person name="Botha A."/>
            <person name="Moreno L."/>
            <person name="de Vries M."/>
            <person name="Munoz J.F."/>
            <person name="Stielow J.B."/>
        </authorList>
    </citation>
    <scope>NUCLEOTIDE SEQUENCE [LARGE SCALE GENOMIC DNA]</scope>
    <source>
        <strain evidence="1 2">CBS 136260</strain>
    </source>
</reference>
<organism evidence="1 2">
    <name type="scientific">Emergomyces africanus</name>
    <dbReference type="NCBI Taxonomy" id="1955775"/>
    <lineage>
        <taxon>Eukaryota</taxon>
        <taxon>Fungi</taxon>
        <taxon>Dikarya</taxon>
        <taxon>Ascomycota</taxon>
        <taxon>Pezizomycotina</taxon>
        <taxon>Eurotiomycetes</taxon>
        <taxon>Eurotiomycetidae</taxon>
        <taxon>Onygenales</taxon>
        <taxon>Ajellomycetaceae</taxon>
        <taxon>Emergomyces</taxon>
    </lineage>
</organism>
<name>A0A1B7NZS0_9EURO</name>
<dbReference type="EMBL" id="LGUA01000330">
    <property type="protein sequence ID" value="OAX82269.1"/>
    <property type="molecule type" value="Genomic_DNA"/>
</dbReference>
<dbReference type="STRING" id="1658172.A0A1B7NZS0"/>
<evidence type="ECO:0000313" key="1">
    <source>
        <dbReference type="EMBL" id="OAX82269.1"/>
    </source>
</evidence>
<dbReference type="AlphaFoldDB" id="A0A1B7NZS0"/>
<protein>
    <submittedName>
        <fullName evidence="1">Uncharacterized protein</fullName>
    </submittedName>
</protein>
<comment type="caution">
    <text evidence="1">The sequence shown here is derived from an EMBL/GenBank/DDBJ whole genome shotgun (WGS) entry which is preliminary data.</text>
</comment>